<comment type="caution">
    <text evidence="2">The sequence shown here is derived from an EMBL/GenBank/DDBJ whole genome shotgun (WGS) entry which is preliminary data.</text>
</comment>
<proteinExistence type="predicted"/>
<evidence type="ECO:0000256" key="1">
    <source>
        <dbReference type="SAM" id="SignalP"/>
    </source>
</evidence>
<dbReference type="NCBIfam" id="TIGR03501">
    <property type="entry name" value="GlyGly_CTERM"/>
    <property type="match status" value="1"/>
</dbReference>
<protein>
    <submittedName>
        <fullName evidence="2">DUF3466 family protein</fullName>
    </submittedName>
</protein>
<evidence type="ECO:0000313" key="2">
    <source>
        <dbReference type="EMBL" id="RWX57267.1"/>
    </source>
</evidence>
<reference evidence="2 3" key="1">
    <citation type="submission" date="2018-11" db="EMBL/GenBank/DDBJ databases">
        <title>Photobacterium sp. BEI247 sp. nov., a marine bacterium isolated from Yongle Blue Hole in the South China Sea.</title>
        <authorList>
            <person name="Wang X."/>
        </authorList>
    </citation>
    <scope>NUCLEOTIDE SEQUENCE [LARGE SCALE GENOMIC DNA]</scope>
    <source>
        <strain evidence="3">BEI247</strain>
    </source>
</reference>
<evidence type="ECO:0000313" key="3">
    <source>
        <dbReference type="Proteomes" id="UP000287563"/>
    </source>
</evidence>
<dbReference type="InterPro" id="IPR020008">
    <property type="entry name" value="GlyGly_CTERM"/>
</dbReference>
<dbReference type="RefSeq" id="WP_128782576.1">
    <property type="nucleotide sequence ID" value="NZ_RJLM01000001.1"/>
</dbReference>
<dbReference type="EMBL" id="RJLM01000001">
    <property type="protein sequence ID" value="RWX57267.1"/>
    <property type="molecule type" value="Genomic_DNA"/>
</dbReference>
<keyword evidence="3" id="KW-1185">Reference proteome</keyword>
<dbReference type="OrthoDB" id="6395565at2"/>
<feature type="signal peptide" evidence="1">
    <location>
        <begin position="1"/>
        <end position="23"/>
    </location>
</feature>
<name>A0A444JW16_9GAMM</name>
<dbReference type="InterPro" id="IPR022562">
    <property type="entry name" value="DUF3466"/>
</dbReference>
<dbReference type="Pfam" id="PF11949">
    <property type="entry name" value="DUF3466"/>
    <property type="match status" value="1"/>
</dbReference>
<gene>
    <name evidence="2" type="ORF">EDI28_04335</name>
</gene>
<feature type="chain" id="PRO_5019143008" evidence="1">
    <location>
        <begin position="24"/>
        <end position="715"/>
    </location>
</feature>
<accession>A0A444JW16</accession>
<organism evidence="2 3">
    <name type="scientific">Photobacterium chitinilyticum</name>
    <dbReference type="NCBI Taxonomy" id="2485123"/>
    <lineage>
        <taxon>Bacteria</taxon>
        <taxon>Pseudomonadati</taxon>
        <taxon>Pseudomonadota</taxon>
        <taxon>Gammaproteobacteria</taxon>
        <taxon>Vibrionales</taxon>
        <taxon>Vibrionaceae</taxon>
        <taxon>Photobacterium</taxon>
    </lineage>
</organism>
<keyword evidence="1" id="KW-0732">Signal</keyword>
<dbReference type="Proteomes" id="UP000287563">
    <property type="component" value="Unassembled WGS sequence"/>
</dbReference>
<dbReference type="AlphaFoldDB" id="A0A444JW16"/>
<sequence>MQHKTLKLSTLAMIIASVTQANAAVYQVVEVEGTSSGVGSLQYYSKNTSDVQKRVEFYAQGVVSSGSENCFTQSCTASSYAIFGESRFGSDGINYRDEVPFISDNRQEVNDFSRLRSYCVNNLGFNTCDDWANVAYYGIGFNEENAQDGSGFGGLHREQVAWNENFYSNAFPLTEATAGSLSRVKSFAEDVSGYDSTTAAALGNKVSTHETTNGVVNQSDIVIRDTTNNKFVSECPSGSTCENVDYQLGITSSAFFENNNRYARQFNKRGFVNIDSSTSKSALVPASPDDDDLASKPIVDNLGQTLAWDAVVYDGKLLVVGSASFSPSKLSDSNKLPSDGDGKNRLSFNNGEFENCSTTAGDVNNLYTKWECQFSVFANDAVFWTVDSTGAASTNAERLAARVDSQQRTYPELDPDGDQVRSFQASARAITLVGGQPVAVGFSTDSIANNSVNTIDGDYYAVRAAIYTPKPGFTVGSKQWERKIIPGLDIEEGNDRKLRFSMATDINTNNKVIGFSKNINSENRSYSEKMFVYDNTAGTLTKLDTSIDPTIFFQGSNGFPSAINNKDQLVGWVDSESVNQVNGRQRRQRGFTYMAGADIAGSPLQANKAWMLDDLTNGGSLSTENNAFRIAHATDVNDAGVISATAFKCEGGYKDLTKDSQCSADEKVVAVKLIPIVGGEIEQRPVAQSTIEREGASLGMFALTLLGLIGFRRRK</sequence>